<evidence type="ECO:0000313" key="3">
    <source>
        <dbReference type="Ensembl" id="ENSMMDP00005036656.1"/>
    </source>
</evidence>
<keyword evidence="1" id="KW-0472">Membrane</keyword>
<evidence type="ECO:0000256" key="1">
    <source>
        <dbReference type="SAM" id="Phobius"/>
    </source>
</evidence>
<keyword evidence="1" id="KW-0812">Transmembrane</keyword>
<name>A0A667ZUT7_9TELE</name>
<dbReference type="Gene3D" id="2.60.40.10">
    <property type="entry name" value="Immunoglobulins"/>
    <property type="match status" value="1"/>
</dbReference>
<reference evidence="3" key="3">
    <citation type="submission" date="2025-09" db="UniProtKB">
        <authorList>
            <consortium name="Ensembl"/>
        </authorList>
    </citation>
    <scope>IDENTIFICATION</scope>
</reference>
<reference evidence="3" key="1">
    <citation type="submission" date="2019-06" db="EMBL/GenBank/DDBJ databases">
        <authorList>
            <consortium name="Wellcome Sanger Institute Data Sharing"/>
        </authorList>
    </citation>
    <scope>NUCLEOTIDE SEQUENCE [LARGE SCALE GENOMIC DNA]</scope>
</reference>
<organism evidence="3 4">
    <name type="scientific">Myripristis murdjan</name>
    <name type="common">pinecone soldierfish</name>
    <dbReference type="NCBI Taxonomy" id="586833"/>
    <lineage>
        <taxon>Eukaryota</taxon>
        <taxon>Metazoa</taxon>
        <taxon>Chordata</taxon>
        <taxon>Craniata</taxon>
        <taxon>Vertebrata</taxon>
        <taxon>Euteleostomi</taxon>
        <taxon>Actinopterygii</taxon>
        <taxon>Neopterygii</taxon>
        <taxon>Teleostei</taxon>
        <taxon>Neoteleostei</taxon>
        <taxon>Acanthomorphata</taxon>
        <taxon>Holocentriformes</taxon>
        <taxon>Holocentridae</taxon>
        <taxon>Myripristis</taxon>
    </lineage>
</organism>
<dbReference type="InterPro" id="IPR036179">
    <property type="entry name" value="Ig-like_dom_sf"/>
</dbReference>
<dbReference type="InParanoid" id="A0A667ZUT7"/>
<dbReference type="PROSITE" id="PS50835">
    <property type="entry name" value="IG_LIKE"/>
    <property type="match status" value="1"/>
</dbReference>
<sequence length="175" mass="19783">MYSCRKNPSNQVIADYVLLVCPKFDAVTVFFSQGESAVLKCNTDISEIKHHEILWFRKTAGRDYQLLFDSYHTVFPMDLEDKLNRSMLPSSLIFSNLSQKDSGEYMCAVMIERLFCESGTKILLTFVDSDMYGIGSTFYTVRSAVLSSGLLGMICAVIAVNVKDINMLYFVIFIA</sequence>
<dbReference type="Pfam" id="PF07686">
    <property type="entry name" value="V-set"/>
    <property type="match status" value="1"/>
</dbReference>
<dbReference type="InterPro" id="IPR003599">
    <property type="entry name" value="Ig_sub"/>
</dbReference>
<keyword evidence="1" id="KW-1133">Transmembrane helix</keyword>
<dbReference type="InterPro" id="IPR007110">
    <property type="entry name" value="Ig-like_dom"/>
</dbReference>
<dbReference type="AlphaFoldDB" id="A0A667ZUT7"/>
<evidence type="ECO:0000313" key="4">
    <source>
        <dbReference type="Proteomes" id="UP000472263"/>
    </source>
</evidence>
<keyword evidence="4" id="KW-1185">Reference proteome</keyword>
<feature type="transmembrane region" description="Helical" evidence="1">
    <location>
        <begin position="139"/>
        <end position="160"/>
    </location>
</feature>
<dbReference type="SUPFAM" id="SSF48726">
    <property type="entry name" value="Immunoglobulin"/>
    <property type="match status" value="1"/>
</dbReference>
<dbReference type="GeneTree" id="ENSGT00990000205287"/>
<dbReference type="Proteomes" id="UP000472263">
    <property type="component" value="Chromosome 22"/>
</dbReference>
<dbReference type="Ensembl" id="ENSMMDT00005037445.1">
    <property type="protein sequence ID" value="ENSMMDP00005036656.1"/>
    <property type="gene ID" value="ENSMMDG00005017152.1"/>
</dbReference>
<protein>
    <recommendedName>
        <fullName evidence="2">Ig-like domain-containing protein</fullName>
    </recommendedName>
</protein>
<proteinExistence type="predicted"/>
<dbReference type="InterPro" id="IPR013783">
    <property type="entry name" value="Ig-like_fold"/>
</dbReference>
<evidence type="ECO:0000259" key="2">
    <source>
        <dbReference type="PROSITE" id="PS50835"/>
    </source>
</evidence>
<reference evidence="3" key="2">
    <citation type="submission" date="2025-08" db="UniProtKB">
        <authorList>
            <consortium name="Ensembl"/>
        </authorList>
    </citation>
    <scope>IDENTIFICATION</scope>
</reference>
<dbReference type="InterPro" id="IPR013106">
    <property type="entry name" value="Ig_V-set"/>
</dbReference>
<dbReference type="SMART" id="SM00409">
    <property type="entry name" value="IG"/>
    <property type="match status" value="1"/>
</dbReference>
<feature type="domain" description="Ig-like" evidence="2">
    <location>
        <begin position="22"/>
        <end position="109"/>
    </location>
</feature>
<accession>A0A667ZUT7</accession>